<protein>
    <submittedName>
        <fullName evidence="1">Uncharacterized protein</fullName>
    </submittedName>
</protein>
<gene>
    <name evidence="1" type="ORF">DJ93_5980</name>
</gene>
<dbReference type="PATRIC" id="fig|1405.8.peg.150"/>
<sequence>MVVDNIYFNMDKTPTFLGFLIDSAAKLKDQLKMACGRVFLFVIIYNNLNEKFNYALIL</sequence>
<evidence type="ECO:0000313" key="1">
    <source>
        <dbReference type="EMBL" id="KFN04727.1"/>
    </source>
</evidence>
<accession>A0A090Z268</accession>
<dbReference type="AlphaFoldDB" id="A0A090Z268"/>
<dbReference type="EMBL" id="JMQC01000007">
    <property type="protein sequence ID" value="KFN04727.1"/>
    <property type="molecule type" value="Genomic_DNA"/>
</dbReference>
<comment type="caution">
    <text evidence="1">The sequence shown here is derived from an EMBL/GenBank/DDBJ whole genome shotgun (WGS) entry which is preliminary data.</text>
</comment>
<proteinExistence type="predicted"/>
<dbReference type="Proteomes" id="UP000029389">
    <property type="component" value="Unassembled WGS sequence"/>
</dbReference>
<organism evidence="1 2">
    <name type="scientific">Bacillus clarus</name>
    <dbReference type="NCBI Taxonomy" id="2338372"/>
    <lineage>
        <taxon>Bacteria</taxon>
        <taxon>Bacillati</taxon>
        <taxon>Bacillota</taxon>
        <taxon>Bacilli</taxon>
        <taxon>Bacillales</taxon>
        <taxon>Bacillaceae</taxon>
        <taxon>Bacillus</taxon>
        <taxon>Bacillus cereus group</taxon>
    </lineage>
</organism>
<name>A0A090Z268_9BACI</name>
<reference evidence="1 2" key="1">
    <citation type="submission" date="2014-04" db="EMBL/GenBank/DDBJ databases">
        <authorList>
            <person name="Bishop-Lilly K.A."/>
            <person name="Broomall S.M."/>
            <person name="Chain P.S."/>
            <person name="Chertkov O."/>
            <person name="Coyne S.R."/>
            <person name="Daligault H.E."/>
            <person name="Davenport K.W."/>
            <person name="Erkkila T."/>
            <person name="Frey K.G."/>
            <person name="Gibbons H.S."/>
            <person name="Gu W."/>
            <person name="Jaissle J."/>
            <person name="Johnson S.L."/>
            <person name="Koroleva G.I."/>
            <person name="Ladner J.T."/>
            <person name="Lo C.-C."/>
            <person name="Minogue T.D."/>
            <person name="Munk C."/>
            <person name="Palacios G.F."/>
            <person name="Redden C.L."/>
            <person name="Rosenzweig C.N."/>
            <person name="Scholz M.B."/>
            <person name="Teshima H."/>
            <person name="Xu Y."/>
        </authorList>
    </citation>
    <scope>NUCLEOTIDE SEQUENCE [LARGE SCALE GENOMIC DNA]</scope>
    <source>
        <strain evidence="1 2">BHP</strain>
    </source>
</reference>
<evidence type="ECO:0000313" key="2">
    <source>
        <dbReference type="Proteomes" id="UP000029389"/>
    </source>
</evidence>